<dbReference type="Pfam" id="PF00072">
    <property type="entry name" value="Response_reg"/>
    <property type="match status" value="1"/>
</dbReference>
<dbReference type="GO" id="GO:0005737">
    <property type="term" value="C:cytoplasm"/>
    <property type="evidence" value="ECO:0007669"/>
    <property type="project" value="UniProtKB-SubCell"/>
</dbReference>
<dbReference type="PROSITE" id="PS50110">
    <property type="entry name" value="RESPONSE_REGULATORY"/>
    <property type="match status" value="1"/>
</dbReference>
<dbReference type="PANTHER" id="PTHR42713:SF3">
    <property type="entry name" value="TRANSCRIPTIONAL REGULATORY PROTEIN HPTR"/>
    <property type="match status" value="1"/>
</dbReference>
<gene>
    <name evidence="11" type="ORF">H7C19_20475</name>
</gene>
<dbReference type="SMART" id="SM00448">
    <property type="entry name" value="REC"/>
    <property type="match status" value="1"/>
</dbReference>
<dbReference type="Proteomes" id="UP000547209">
    <property type="component" value="Unassembled WGS sequence"/>
</dbReference>
<evidence type="ECO:0000313" key="12">
    <source>
        <dbReference type="Proteomes" id="UP000547209"/>
    </source>
</evidence>
<evidence type="ECO:0000256" key="1">
    <source>
        <dbReference type="ARBA" id="ARBA00004496"/>
    </source>
</evidence>
<dbReference type="RefSeq" id="WP_185670904.1">
    <property type="nucleotide sequence ID" value="NZ_JACJVP010000032.1"/>
</dbReference>
<dbReference type="InterPro" id="IPR051552">
    <property type="entry name" value="HptR"/>
</dbReference>
<dbReference type="GO" id="GO:0000160">
    <property type="term" value="P:phosphorelay signal transduction system"/>
    <property type="evidence" value="ECO:0007669"/>
    <property type="project" value="UniProtKB-KW"/>
</dbReference>
<organism evidence="11 12">
    <name type="scientific">Cohnella nanjingensis</name>
    <dbReference type="NCBI Taxonomy" id="1387779"/>
    <lineage>
        <taxon>Bacteria</taxon>
        <taxon>Bacillati</taxon>
        <taxon>Bacillota</taxon>
        <taxon>Bacilli</taxon>
        <taxon>Bacillales</taxon>
        <taxon>Paenibacillaceae</taxon>
        <taxon>Cohnella</taxon>
    </lineage>
</organism>
<dbReference type="Pfam" id="PF17853">
    <property type="entry name" value="GGDEF_2"/>
    <property type="match status" value="1"/>
</dbReference>
<feature type="domain" description="Response regulatory" evidence="10">
    <location>
        <begin position="3"/>
        <end position="120"/>
    </location>
</feature>
<dbReference type="Gene3D" id="3.40.50.2300">
    <property type="match status" value="1"/>
</dbReference>
<dbReference type="GO" id="GO:0043565">
    <property type="term" value="F:sequence-specific DNA binding"/>
    <property type="evidence" value="ECO:0007669"/>
    <property type="project" value="InterPro"/>
</dbReference>
<keyword evidence="6" id="KW-0238">DNA-binding</keyword>
<reference evidence="11 12" key="1">
    <citation type="submission" date="2020-08" db="EMBL/GenBank/DDBJ databases">
        <title>Cohnella phylogeny.</title>
        <authorList>
            <person name="Dunlap C."/>
        </authorList>
    </citation>
    <scope>NUCLEOTIDE SEQUENCE [LARGE SCALE GENOMIC DNA]</scope>
    <source>
        <strain evidence="11 12">DSM 28246</strain>
    </source>
</reference>
<dbReference type="InterPro" id="IPR018060">
    <property type="entry name" value="HTH_AraC"/>
</dbReference>
<keyword evidence="2" id="KW-0963">Cytoplasm</keyword>
<dbReference type="PROSITE" id="PS00041">
    <property type="entry name" value="HTH_ARAC_FAMILY_1"/>
    <property type="match status" value="1"/>
</dbReference>
<dbReference type="PANTHER" id="PTHR42713">
    <property type="entry name" value="HISTIDINE KINASE-RELATED"/>
    <property type="match status" value="1"/>
</dbReference>
<dbReference type="SMART" id="SM00342">
    <property type="entry name" value="HTH_ARAC"/>
    <property type="match status" value="1"/>
</dbReference>
<evidence type="ECO:0000256" key="3">
    <source>
        <dbReference type="ARBA" id="ARBA00022553"/>
    </source>
</evidence>
<sequence>MTSMIVVDDEVWIRERLIHTVDWKDLGIGEIHEASCGEEALEKALLFEPDLMLTDIRMPNMGGLELIQNLRDQGLHTKAIIISGYSDFEYAKKAVSLGAFDYILKPVEDDDLLQVVGKCLEQIQIEKKKEELLQKADTQVNKRLPLLKEMLYVDLINGKVQDEQQFRGTLIDFQIGNTNLNHVCVIFQIQSPDKSLDAWNTEFVQFVVRNLARDHLQPFSDNDIVLTHSGETVAIVSSIQDREAIRRHIDSVRREIDRFVHKISGCSIDVGIGESCTDIRDISRSYRNAKHSLLLSGFPAADNITAAKKPVRLEAYKHYDIEALVNLVKLGDKEAALANLERFVAANPLIDPTELKFIFIHIINAITRTAIEGKHSIEDFSRFSLQFFELLQRAQCLREIRQLLEEALLIIIAYMERTQQKKTRKVIENIVRYMEAHYNEPINLNVISKKFFMNASYLSKIFKEEMNVPFSRYLMEYRVSKAAELMRDPTIKIYEIASIVGYDDIPYFTKTFKSIKGVTPVQYREKLAADSK</sequence>
<dbReference type="SUPFAM" id="SSF52172">
    <property type="entry name" value="CheY-like"/>
    <property type="match status" value="1"/>
</dbReference>
<name>A0A7X0RSU7_9BACL</name>
<dbReference type="InterPro" id="IPR020449">
    <property type="entry name" value="Tscrpt_reg_AraC-type_HTH"/>
</dbReference>
<proteinExistence type="predicted"/>
<dbReference type="InterPro" id="IPR011006">
    <property type="entry name" value="CheY-like_superfamily"/>
</dbReference>
<dbReference type="InterPro" id="IPR018062">
    <property type="entry name" value="HTH_AraC-typ_CS"/>
</dbReference>
<dbReference type="SUPFAM" id="SSF46689">
    <property type="entry name" value="Homeodomain-like"/>
    <property type="match status" value="2"/>
</dbReference>
<dbReference type="PRINTS" id="PR00032">
    <property type="entry name" value="HTHARAC"/>
</dbReference>
<keyword evidence="12" id="KW-1185">Reference proteome</keyword>
<comment type="subcellular location">
    <subcellularLocation>
        <location evidence="1">Cytoplasm</location>
    </subcellularLocation>
</comment>
<dbReference type="EMBL" id="JACJVP010000032">
    <property type="protein sequence ID" value="MBB6673062.1"/>
    <property type="molecule type" value="Genomic_DNA"/>
</dbReference>
<keyword evidence="5" id="KW-0805">Transcription regulation</keyword>
<evidence type="ECO:0000259" key="10">
    <source>
        <dbReference type="PROSITE" id="PS50110"/>
    </source>
</evidence>
<evidence type="ECO:0000313" key="11">
    <source>
        <dbReference type="EMBL" id="MBB6673062.1"/>
    </source>
</evidence>
<feature type="modified residue" description="4-aspartylphosphate" evidence="8">
    <location>
        <position position="55"/>
    </location>
</feature>
<dbReference type="PROSITE" id="PS01124">
    <property type="entry name" value="HTH_ARAC_FAMILY_2"/>
    <property type="match status" value="1"/>
</dbReference>
<dbReference type="InterPro" id="IPR009057">
    <property type="entry name" value="Homeodomain-like_sf"/>
</dbReference>
<dbReference type="InterPro" id="IPR001789">
    <property type="entry name" value="Sig_transdc_resp-reg_receiver"/>
</dbReference>
<dbReference type="Pfam" id="PF12833">
    <property type="entry name" value="HTH_18"/>
    <property type="match status" value="1"/>
</dbReference>
<protein>
    <submittedName>
        <fullName evidence="11">Response regulator</fullName>
    </submittedName>
</protein>
<dbReference type="CDD" id="cd17536">
    <property type="entry name" value="REC_YesN-like"/>
    <property type="match status" value="1"/>
</dbReference>
<evidence type="ECO:0000256" key="4">
    <source>
        <dbReference type="ARBA" id="ARBA00023012"/>
    </source>
</evidence>
<evidence type="ECO:0000259" key="9">
    <source>
        <dbReference type="PROSITE" id="PS01124"/>
    </source>
</evidence>
<keyword evidence="4" id="KW-0902">Two-component regulatory system</keyword>
<evidence type="ECO:0000256" key="8">
    <source>
        <dbReference type="PROSITE-ProRule" id="PRU00169"/>
    </source>
</evidence>
<feature type="domain" description="HTH araC/xylS-type" evidence="9">
    <location>
        <begin position="428"/>
        <end position="526"/>
    </location>
</feature>
<evidence type="ECO:0000256" key="5">
    <source>
        <dbReference type="ARBA" id="ARBA00023015"/>
    </source>
</evidence>
<dbReference type="Gene3D" id="1.10.10.60">
    <property type="entry name" value="Homeodomain-like"/>
    <property type="match status" value="2"/>
</dbReference>
<keyword evidence="3 8" id="KW-0597">Phosphoprotein</keyword>
<evidence type="ECO:0000256" key="7">
    <source>
        <dbReference type="ARBA" id="ARBA00023163"/>
    </source>
</evidence>
<dbReference type="InterPro" id="IPR041522">
    <property type="entry name" value="CdaR_GGDEF"/>
</dbReference>
<evidence type="ECO:0000256" key="6">
    <source>
        <dbReference type="ARBA" id="ARBA00023125"/>
    </source>
</evidence>
<evidence type="ECO:0000256" key="2">
    <source>
        <dbReference type="ARBA" id="ARBA00022490"/>
    </source>
</evidence>
<keyword evidence="7" id="KW-0804">Transcription</keyword>
<dbReference type="AlphaFoldDB" id="A0A7X0RSU7"/>
<dbReference type="GO" id="GO:0003700">
    <property type="term" value="F:DNA-binding transcription factor activity"/>
    <property type="evidence" value="ECO:0007669"/>
    <property type="project" value="InterPro"/>
</dbReference>
<comment type="caution">
    <text evidence="11">The sequence shown here is derived from an EMBL/GenBank/DDBJ whole genome shotgun (WGS) entry which is preliminary data.</text>
</comment>
<accession>A0A7X0RSU7</accession>